<name>A0A6J1AEY5_9ROSI</name>
<dbReference type="GO" id="GO:0071555">
    <property type="term" value="P:cell wall organization"/>
    <property type="evidence" value="ECO:0007669"/>
    <property type="project" value="UniProtKB-KW"/>
</dbReference>
<evidence type="ECO:0000256" key="6">
    <source>
        <dbReference type="ARBA" id="ARBA00023295"/>
    </source>
</evidence>
<evidence type="ECO:0000256" key="9">
    <source>
        <dbReference type="RuleBase" id="RU361169"/>
    </source>
</evidence>
<keyword evidence="3" id="KW-0134">Cell wall</keyword>
<evidence type="ECO:0000313" key="12">
    <source>
        <dbReference type="RefSeq" id="XP_021285209.1"/>
    </source>
</evidence>
<keyword evidence="6 9" id="KW-0326">Glycosidase</keyword>
<dbReference type="Pfam" id="PF00295">
    <property type="entry name" value="Glyco_hydro_28"/>
    <property type="match status" value="1"/>
</dbReference>
<evidence type="ECO:0000256" key="5">
    <source>
        <dbReference type="ARBA" id="ARBA00022801"/>
    </source>
</evidence>
<dbReference type="InterPro" id="IPR012334">
    <property type="entry name" value="Pectin_lyas_fold"/>
</dbReference>
<dbReference type="InterPro" id="IPR000743">
    <property type="entry name" value="Glyco_hydro_28"/>
</dbReference>
<comment type="similarity">
    <text evidence="2 9">Belongs to the glycosyl hydrolase 28 family.</text>
</comment>
<dbReference type="GO" id="GO:0005975">
    <property type="term" value="P:carbohydrate metabolic process"/>
    <property type="evidence" value="ECO:0007669"/>
    <property type="project" value="InterPro"/>
</dbReference>
<feature type="signal peptide" evidence="10">
    <location>
        <begin position="1"/>
        <end position="19"/>
    </location>
</feature>
<reference evidence="12" key="1">
    <citation type="submission" date="2025-08" db="UniProtKB">
        <authorList>
            <consortium name="RefSeq"/>
        </authorList>
    </citation>
    <scope>IDENTIFICATION</scope>
    <source>
        <tissue evidence="12">Leaf</tissue>
    </source>
</reference>
<dbReference type="Gene3D" id="2.160.20.10">
    <property type="entry name" value="Single-stranded right-handed beta-helix, Pectin lyase-like"/>
    <property type="match status" value="1"/>
</dbReference>
<organism evidence="11 12">
    <name type="scientific">Herrania umbratica</name>
    <dbReference type="NCBI Taxonomy" id="108875"/>
    <lineage>
        <taxon>Eukaryota</taxon>
        <taxon>Viridiplantae</taxon>
        <taxon>Streptophyta</taxon>
        <taxon>Embryophyta</taxon>
        <taxon>Tracheophyta</taxon>
        <taxon>Spermatophyta</taxon>
        <taxon>Magnoliopsida</taxon>
        <taxon>eudicotyledons</taxon>
        <taxon>Gunneridae</taxon>
        <taxon>Pentapetalae</taxon>
        <taxon>rosids</taxon>
        <taxon>malvids</taxon>
        <taxon>Malvales</taxon>
        <taxon>Malvaceae</taxon>
        <taxon>Byttnerioideae</taxon>
        <taxon>Herrania</taxon>
    </lineage>
</organism>
<comment type="subcellular location">
    <subcellularLocation>
        <location evidence="1">Secreted</location>
        <location evidence="1">Cell wall</location>
    </subcellularLocation>
</comment>
<keyword evidence="7" id="KW-0961">Cell wall biogenesis/degradation</keyword>
<evidence type="ECO:0000256" key="10">
    <source>
        <dbReference type="SAM" id="SignalP"/>
    </source>
</evidence>
<gene>
    <name evidence="12" type="primary">LOC110417274</name>
</gene>
<dbReference type="Proteomes" id="UP000504621">
    <property type="component" value="Unplaced"/>
</dbReference>
<evidence type="ECO:0000256" key="1">
    <source>
        <dbReference type="ARBA" id="ARBA00004191"/>
    </source>
</evidence>
<dbReference type="SUPFAM" id="SSF51126">
    <property type="entry name" value="Pectin lyase-like"/>
    <property type="match status" value="1"/>
</dbReference>
<feature type="chain" id="PRO_5027044897" evidence="10">
    <location>
        <begin position="20"/>
        <end position="406"/>
    </location>
</feature>
<evidence type="ECO:0000256" key="4">
    <source>
        <dbReference type="ARBA" id="ARBA00022525"/>
    </source>
</evidence>
<evidence type="ECO:0000256" key="2">
    <source>
        <dbReference type="ARBA" id="ARBA00008834"/>
    </source>
</evidence>
<evidence type="ECO:0000256" key="3">
    <source>
        <dbReference type="ARBA" id="ARBA00022512"/>
    </source>
</evidence>
<evidence type="ECO:0000313" key="11">
    <source>
        <dbReference type="Proteomes" id="UP000504621"/>
    </source>
</evidence>
<protein>
    <submittedName>
        <fullName evidence="12">LOW QUALITY PROTEIN: probable polygalacturonase At3g15720</fullName>
    </submittedName>
</protein>
<keyword evidence="4" id="KW-0964">Secreted</keyword>
<dbReference type="PROSITE" id="PS00502">
    <property type="entry name" value="POLYGALACTURONASE"/>
    <property type="match status" value="1"/>
</dbReference>
<accession>A0A6J1AEY5</accession>
<dbReference type="PANTHER" id="PTHR31375">
    <property type="match status" value="1"/>
</dbReference>
<dbReference type="InterPro" id="IPR006626">
    <property type="entry name" value="PbH1"/>
</dbReference>
<keyword evidence="11" id="KW-1185">Reference proteome</keyword>
<keyword evidence="5 9" id="KW-0378">Hydrolase</keyword>
<evidence type="ECO:0000256" key="8">
    <source>
        <dbReference type="PROSITE-ProRule" id="PRU10052"/>
    </source>
</evidence>
<dbReference type="InterPro" id="IPR011050">
    <property type="entry name" value="Pectin_lyase_fold/virulence"/>
</dbReference>
<dbReference type="GO" id="GO:0004650">
    <property type="term" value="F:polygalacturonase activity"/>
    <property type="evidence" value="ECO:0007669"/>
    <property type="project" value="InterPro"/>
</dbReference>
<keyword evidence="10" id="KW-0732">Signal</keyword>
<evidence type="ECO:0000256" key="7">
    <source>
        <dbReference type="ARBA" id="ARBA00023316"/>
    </source>
</evidence>
<dbReference type="OrthoDB" id="187139at2759"/>
<dbReference type="RefSeq" id="XP_021285209.1">
    <property type="nucleotide sequence ID" value="XM_021429534.1"/>
</dbReference>
<dbReference type="GeneID" id="110417274"/>
<sequence length="406" mass="42845">MAMFTAFMIFSFALGIANCQSLNVTDFGAVGDGKTDDSLAFLKAWKALCAATKTPNPTLEIPSNKTFLLKQVQFSGPCKSNSIHIQVLGNIVAPNNNTWTKCDNGCWLCFSSVAGLTVDGPGQIDGKGAPWWNKTPKECGGPAVISFHKCDNLKVHGITSLNSPGNHVSVNGSKDVNISHIQLIAPKDSPTTDGIDISASSSLQISDSFIGTGDDCIAINGSTSNLNITSITCGPGHGISVGSLGKNGKFDTVEEVHVRNSTFNGTQNGARIKTWAGGSGFARNISFDGIQLVNVQNPIIVDQHYCPHQTCPPEGKSAVKISNVTFSGFQGTSATDVAIKLDCSSIVPCTGITLNNNTITSSTPGKNVTSECNNVRGSSTLTKPIVPCLAPKSRENYYGKWKGRRI</sequence>
<proteinExistence type="inferred from homology"/>
<feature type="active site" evidence="8">
    <location>
        <position position="237"/>
    </location>
</feature>
<dbReference type="AlphaFoldDB" id="A0A6J1AEY5"/>
<dbReference type="SMART" id="SM00710">
    <property type="entry name" value="PbH1"/>
    <property type="match status" value="7"/>
</dbReference>